<dbReference type="Gene3D" id="3.50.50.60">
    <property type="entry name" value="FAD/NAD(P)-binding domain"/>
    <property type="match status" value="1"/>
</dbReference>
<organism evidence="4 5">
    <name type="scientific">Marinomonas spartinae</name>
    <dbReference type="NCBI Taxonomy" id="1792290"/>
    <lineage>
        <taxon>Bacteria</taxon>
        <taxon>Pseudomonadati</taxon>
        <taxon>Pseudomonadota</taxon>
        <taxon>Gammaproteobacteria</taxon>
        <taxon>Oceanospirillales</taxon>
        <taxon>Oceanospirillaceae</taxon>
        <taxon>Marinomonas</taxon>
    </lineage>
</organism>
<dbReference type="PRINTS" id="PR00420">
    <property type="entry name" value="RNGMNOXGNASE"/>
</dbReference>
<dbReference type="InterPro" id="IPR002938">
    <property type="entry name" value="FAD-bd"/>
</dbReference>
<gene>
    <name evidence="4" type="primary">hpxO_5</name>
    <name evidence="4" type="ORF">MSP8886_04256</name>
</gene>
<dbReference type="PANTHER" id="PTHR13789:SF309">
    <property type="entry name" value="PUTATIVE (AFU_ORTHOLOGUE AFUA_6G14510)-RELATED"/>
    <property type="match status" value="1"/>
</dbReference>
<keyword evidence="2" id="KW-0503">Monooxygenase</keyword>
<evidence type="ECO:0000256" key="2">
    <source>
        <dbReference type="ARBA" id="ARBA00023033"/>
    </source>
</evidence>
<dbReference type="GO" id="GO:0102099">
    <property type="term" value="F:FAD-dependent urate hydroxylase activity"/>
    <property type="evidence" value="ECO:0007669"/>
    <property type="project" value="UniProtKB-EC"/>
</dbReference>
<evidence type="ECO:0000256" key="1">
    <source>
        <dbReference type="ARBA" id="ARBA00023002"/>
    </source>
</evidence>
<feature type="domain" description="FAD-binding" evidence="3">
    <location>
        <begin position="2"/>
        <end position="329"/>
    </location>
</feature>
<dbReference type="SUPFAM" id="SSF51905">
    <property type="entry name" value="FAD/NAD(P)-binding domain"/>
    <property type="match status" value="1"/>
</dbReference>
<dbReference type="PANTHER" id="PTHR13789">
    <property type="entry name" value="MONOOXYGENASE"/>
    <property type="match status" value="1"/>
</dbReference>
<dbReference type="Pfam" id="PF01494">
    <property type="entry name" value="FAD_binding_3"/>
    <property type="match status" value="1"/>
</dbReference>
<name>A0A1A8TTI2_9GAMM</name>
<dbReference type="GO" id="GO:0071949">
    <property type="term" value="F:FAD binding"/>
    <property type="evidence" value="ECO:0007669"/>
    <property type="project" value="InterPro"/>
</dbReference>
<dbReference type="Proteomes" id="UP000092544">
    <property type="component" value="Unassembled WGS sequence"/>
</dbReference>
<reference evidence="4 5" key="1">
    <citation type="submission" date="2016-06" db="EMBL/GenBank/DDBJ databases">
        <authorList>
            <person name="Kjaerup R.B."/>
            <person name="Dalgaard T.S."/>
            <person name="Juul-Madsen H.R."/>
        </authorList>
    </citation>
    <scope>NUCLEOTIDE SEQUENCE [LARGE SCALE GENOMIC DNA]</scope>
    <source>
        <strain evidence="4 5">CECT 8886</strain>
    </source>
</reference>
<dbReference type="EMBL" id="FLOB01000021">
    <property type="protein sequence ID" value="SBS37763.1"/>
    <property type="molecule type" value="Genomic_DNA"/>
</dbReference>
<dbReference type="STRING" id="1792290.MSP8886_04256"/>
<protein>
    <submittedName>
        <fullName evidence="4">FAD-dependent urate hydroxylase</fullName>
        <ecNumber evidence="4">1.14.13.113</ecNumber>
    </submittedName>
</protein>
<sequence length="373" mass="41110">MRVLIVGAGVAGCALYRRLKPLGFTIDIIEKSATLSSEGAAICLPANAMLALDKLGLSKPVLNLAYQVDQIEYALSSGKTLARASLHTAPLNKAPFVALKRDDLMSVLRKDIAEDVQLNTWLEDIKQDNNEVLVTFQSGETKAYDLVVAADGINSSVRQMVQPHSAPLTHKVTNWRFTAKKPVAGIQPTYYVGNESAFMIYPISEDEVYCYGQIMDEDGKFASLASNKAIQEVFSDYASPVTECINSLSEDQHIVLGQLKTVQHTEPLFNRVVLVGDALHGCPPSLQQGAGMSLEDINCLADFLEQHELHDALKQYQQKRADRVTWTVKESNKIIKLAGLGRSPIGRFIRNTIIRLKGPANVVGWRKLLTEMD</sequence>
<keyword evidence="5" id="KW-1185">Reference proteome</keyword>
<dbReference type="AlphaFoldDB" id="A0A1A8TTI2"/>
<accession>A0A1A8TTI2</accession>
<dbReference type="EC" id="1.14.13.113" evidence="4"/>
<evidence type="ECO:0000313" key="5">
    <source>
        <dbReference type="Proteomes" id="UP000092544"/>
    </source>
</evidence>
<evidence type="ECO:0000259" key="3">
    <source>
        <dbReference type="Pfam" id="PF01494"/>
    </source>
</evidence>
<keyword evidence="1 4" id="KW-0560">Oxidoreductase</keyword>
<dbReference type="InterPro" id="IPR050493">
    <property type="entry name" value="FAD-dep_Monooxygenase_BioMet"/>
</dbReference>
<proteinExistence type="predicted"/>
<dbReference type="OrthoDB" id="9782160at2"/>
<evidence type="ECO:0000313" key="4">
    <source>
        <dbReference type="EMBL" id="SBS37763.1"/>
    </source>
</evidence>
<dbReference type="RefSeq" id="WP_067020852.1">
    <property type="nucleotide sequence ID" value="NZ_FLOB01000021.1"/>
</dbReference>
<dbReference type="InterPro" id="IPR036188">
    <property type="entry name" value="FAD/NAD-bd_sf"/>
</dbReference>